<keyword evidence="2" id="KW-0131">Cell cycle</keyword>
<dbReference type="AlphaFoldDB" id="A0A8S1RA90"/>
<evidence type="ECO:0008006" key="6">
    <source>
        <dbReference type="Google" id="ProtNLM"/>
    </source>
</evidence>
<dbReference type="GO" id="GO:0019888">
    <property type="term" value="F:protein phosphatase regulator activity"/>
    <property type="evidence" value="ECO:0007669"/>
    <property type="project" value="TreeGrafter"/>
</dbReference>
<name>A0A8S1RA90_9CILI</name>
<dbReference type="Pfam" id="PF04499">
    <property type="entry name" value="SAPS"/>
    <property type="match status" value="1"/>
</dbReference>
<comment type="similarity">
    <text evidence="1">Belongs to the SAPS family.</text>
</comment>
<dbReference type="OrthoDB" id="313574at2759"/>
<gene>
    <name evidence="4" type="ORF">PSON_ATCC_30995.1.T1490117</name>
</gene>
<proteinExistence type="inferred from homology"/>
<evidence type="ECO:0000313" key="5">
    <source>
        <dbReference type="Proteomes" id="UP000692954"/>
    </source>
</evidence>
<evidence type="ECO:0000256" key="1">
    <source>
        <dbReference type="ARBA" id="ARBA00006180"/>
    </source>
</evidence>
<evidence type="ECO:0000313" key="4">
    <source>
        <dbReference type="EMBL" id="CAD8124172.1"/>
    </source>
</evidence>
<organism evidence="4 5">
    <name type="scientific">Paramecium sonneborni</name>
    <dbReference type="NCBI Taxonomy" id="65129"/>
    <lineage>
        <taxon>Eukaryota</taxon>
        <taxon>Sar</taxon>
        <taxon>Alveolata</taxon>
        <taxon>Ciliophora</taxon>
        <taxon>Intramacronucleata</taxon>
        <taxon>Oligohymenophorea</taxon>
        <taxon>Peniculida</taxon>
        <taxon>Parameciidae</taxon>
        <taxon>Paramecium</taxon>
    </lineage>
</organism>
<evidence type="ECO:0000256" key="2">
    <source>
        <dbReference type="ARBA" id="ARBA00023306"/>
    </source>
</evidence>
<dbReference type="EMBL" id="CAJJDN010000149">
    <property type="protein sequence ID" value="CAD8124172.1"/>
    <property type="molecule type" value="Genomic_DNA"/>
</dbReference>
<dbReference type="GO" id="GO:0019903">
    <property type="term" value="F:protein phosphatase binding"/>
    <property type="evidence" value="ECO:0007669"/>
    <property type="project" value="InterPro"/>
</dbReference>
<sequence>MIFVLKLSFSWFFKRDTTFDLHFDNEDLQLTTLLDDDNLICEAQYENKKIFDFIQKDHILELIKYITQMPEDDSNSKRAYRYPFYSSKLLNCIGKYKPEFFVQDDKFFLYKIFNFFQQDQDVNSVLVAYVVDLLQQISIEIVVNEFFENQNIQQGMIRQLQSRSVSDFLVYLLQEKIFDESKYKNKKINLLQNILRRLDDSTNFEISSNISYIIQEMIKERDHPQWYIDIFFGEFIENLCKQIIKKNNYLSLQSSRILFNLLFYIEENKKNEQYRKEFSIVIDTDIVFSKIVTYVGDWIDFLLFQNSHILGEQKLKILEIIGVGVSLKNESFINKLYKSNIFKVYNQLFITYEQHDILHFQYYNLINKIIENQIDILIKNLFEENNFIELLIQCTKLEKNNEIQRKGQLGFITLLGTFIEEQVEKYQYLKQLVETEQWEQFRNQYFEKAKKINSFELGQEGIEELLNNKDNLQEEEQQYQDNNKMNEKKESD</sequence>
<comment type="caution">
    <text evidence="4">The sequence shown here is derived from an EMBL/GenBank/DDBJ whole genome shotgun (WGS) entry which is preliminary data.</text>
</comment>
<evidence type="ECO:0000256" key="3">
    <source>
        <dbReference type="SAM" id="MobiDB-lite"/>
    </source>
</evidence>
<protein>
    <recommendedName>
        <fullName evidence="6">Armadillo-type fold</fullName>
    </recommendedName>
</protein>
<dbReference type="Proteomes" id="UP000692954">
    <property type="component" value="Unassembled WGS sequence"/>
</dbReference>
<dbReference type="PANTHER" id="PTHR12634:SF8">
    <property type="entry name" value="FIERY MOUNTAIN, ISOFORM D"/>
    <property type="match status" value="1"/>
</dbReference>
<keyword evidence="5" id="KW-1185">Reference proteome</keyword>
<feature type="region of interest" description="Disordered" evidence="3">
    <location>
        <begin position="468"/>
        <end position="492"/>
    </location>
</feature>
<dbReference type="PANTHER" id="PTHR12634">
    <property type="entry name" value="SIT4 YEAST -ASSOCIATING PROTEIN-RELATED"/>
    <property type="match status" value="1"/>
</dbReference>
<accession>A0A8S1RA90</accession>
<dbReference type="InterPro" id="IPR007587">
    <property type="entry name" value="SAPS"/>
</dbReference>
<reference evidence="4" key="1">
    <citation type="submission" date="2021-01" db="EMBL/GenBank/DDBJ databases">
        <authorList>
            <consortium name="Genoscope - CEA"/>
            <person name="William W."/>
        </authorList>
    </citation>
    <scope>NUCLEOTIDE SEQUENCE</scope>
</reference>